<accession>A0AAF0C4J1</accession>
<dbReference type="Pfam" id="PF13477">
    <property type="entry name" value="Glyco_trans_4_2"/>
    <property type="match status" value="1"/>
</dbReference>
<keyword evidence="4" id="KW-1185">Reference proteome</keyword>
<reference evidence="3 4" key="2">
    <citation type="journal article" date="2022" name="Mar. Drugs">
        <title>Bioassay-Guided Fractionation Leads to the Detection of Cholic Acid Generated by the Rare Thalassomonas sp.</title>
        <authorList>
            <person name="Pheiffer F."/>
            <person name="Schneider Y.K."/>
            <person name="Hansen E.H."/>
            <person name="Andersen J.H."/>
            <person name="Isaksson J."/>
            <person name="Busche T."/>
            <person name="R C."/>
            <person name="Kalinowski J."/>
            <person name="Zyl L.V."/>
            <person name="Trindade M."/>
        </authorList>
    </citation>
    <scope>NUCLEOTIDE SEQUENCE [LARGE SCALE GENOMIC DNA]</scope>
    <source>
        <strain evidence="3 4">A5K-106</strain>
    </source>
</reference>
<dbReference type="GO" id="GO:1901135">
    <property type="term" value="P:carbohydrate derivative metabolic process"/>
    <property type="evidence" value="ECO:0007669"/>
    <property type="project" value="UniProtKB-ARBA"/>
</dbReference>
<dbReference type="Proteomes" id="UP000032568">
    <property type="component" value="Chromosome"/>
</dbReference>
<dbReference type="GO" id="GO:0016757">
    <property type="term" value="F:glycosyltransferase activity"/>
    <property type="evidence" value="ECO:0007669"/>
    <property type="project" value="InterPro"/>
</dbReference>
<gene>
    <name evidence="3" type="ORF">SG35_007850</name>
</gene>
<evidence type="ECO:0000259" key="1">
    <source>
        <dbReference type="Pfam" id="PF00534"/>
    </source>
</evidence>
<sequence length="366" mass="40466">MNKKNMRLVFIAPASVIHTVKWVNGLVNHGFEIHLITQHTAVEPINDKVIVHQLPYSGRSGYVLNAFALNRLVSRLRPDIINVHYASGYGSLATLSRIKPYILSVWGSDVYDFPYRSFLHNWLIKTNLNRAQRIASTSYAMADHVRGILQDQREIEITPFGVNFERFTSTRTIFSNETITIGTVKRLEHRYGIDVLIKAFALARKKLLASEHEAGQRLRLLIVGDGSLSSELKAQAGQLALLDVCQFVGGVPNTEVSHYINEIDLFVVSSRIESFGVSVVEASACERPCVVSNIGGLPEVVANGRTGYVVSGESVEEFADTIISLINDPSLAKEQGQCARAFVSSKYSEQATTATMVKMLQGESHS</sequence>
<dbReference type="EMBL" id="CP059735">
    <property type="protein sequence ID" value="WDE00538.1"/>
    <property type="molecule type" value="Genomic_DNA"/>
</dbReference>
<evidence type="ECO:0000259" key="2">
    <source>
        <dbReference type="Pfam" id="PF13477"/>
    </source>
</evidence>
<dbReference type="Gene3D" id="3.40.50.2000">
    <property type="entry name" value="Glycogen Phosphorylase B"/>
    <property type="match status" value="2"/>
</dbReference>
<proteinExistence type="predicted"/>
<dbReference type="AlphaFoldDB" id="A0AAF0C4J1"/>
<dbReference type="KEGG" id="tact:SG35_007850"/>
<dbReference type="SUPFAM" id="SSF53756">
    <property type="entry name" value="UDP-Glycosyltransferase/glycogen phosphorylase"/>
    <property type="match status" value="1"/>
</dbReference>
<dbReference type="PANTHER" id="PTHR12526">
    <property type="entry name" value="GLYCOSYLTRANSFERASE"/>
    <property type="match status" value="1"/>
</dbReference>
<reference evidence="3 4" key="1">
    <citation type="journal article" date="2015" name="Genome Announc.">
        <title>Draft Genome Sequences of Marine Isolates of Thalassomonas viridans and Thalassomonas actiniarum.</title>
        <authorList>
            <person name="Olonade I."/>
            <person name="van Zyl L.J."/>
            <person name="Trindade M."/>
        </authorList>
    </citation>
    <scope>NUCLEOTIDE SEQUENCE [LARGE SCALE GENOMIC DNA]</scope>
    <source>
        <strain evidence="3 4">A5K-106</strain>
    </source>
</reference>
<name>A0AAF0C4J1_9GAMM</name>
<dbReference type="Pfam" id="PF00534">
    <property type="entry name" value="Glycos_transf_1"/>
    <property type="match status" value="1"/>
</dbReference>
<dbReference type="InterPro" id="IPR001296">
    <property type="entry name" value="Glyco_trans_1"/>
</dbReference>
<dbReference type="PANTHER" id="PTHR12526:SF638">
    <property type="entry name" value="SPORE COAT PROTEIN SA"/>
    <property type="match status" value="1"/>
</dbReference>
<feature type="domain" description="Glycosyltransferase subfamily 4-like N-terminal" evidence="2">
    <location>
        <begin position="8"/>
        <end position="138"/>
    </location>
</feature>
<dbReference type="InterPro" id="IPR028098">
    <property type="entry name" value="Glyco_trans_4-like_N"/>
</dbReference>
<organism evidence="3 4">
    <name type="scientific">Thalassomonas actiniarum</name>
    <dbReference type="NCBI Taxonomy" id="485447"/>
    <lineage>
        <taxon>Bacteria</taxon>
        <taxon>Pseudomonadati</taxon>
        <taxon>Pseudomonadota</taxon>
        <taxon>Gammaproteobacteria</taxon>
        <taxon>Alteromonadales</taxon>
        <taxon>Colwelliaceae</taxon>
        <taxon>Thalassomonas</taxon>
    </lineage>
</organism>
<evidence type="ECO:0000313" key="4">
    <source>
        <dbReference type="Proteomes" id="UP000032568"/>
    </source>
</evidence>
<dbReference type="RefSeq" id="WP_160298210.1">
    <property type="nucleotide sequence ID" value="NZ_CP059735.1"/>
</dbReference>
<evidence type="ECO:0000313" key="3">
    <source>
        <dbReference type="EMBL" id="WDE00538.1"/>
    </source>
</evidence>
<feature type="domain" description="Glycosyl transferase family 1" evidence="1">
    <location>
        <begin position="176"/>
        <end position="340"/>
    </location>
</feature>
<protein>
    <submittedName>
        <fullName evidence="3">Glycosyltransferase</fullName>
    </submittedName>
</protein>